<dbReference type="GO" id="GO:0006424">
    <property type="term" value="P:glutamyl-tRNA aminoacylation"/>
    <property type="evidence" value="ECO:0007669"/>
    <property type="project" value="TreeGrafter"/>
</dbReference>
<feature type="domain" description="Glutamyl/glutaminyl-tRNA synthetase class Ib catalytic" evidence="7">
    <location>
        <begin position="12"/>
        <end position="141"/>
    </location>
</feature>
<keyword evidence="4 6" id="KW-0648">Protein biosynthesis</keyword>
<sequence>LSLSFSPSLPYRVYPTYDFACPWWDSIEGVTHALRTTEYHDRDPQYFWILDALGLRKPYIYEYSRLNLQNTVLSKRKLTWFVNEGIVSGWDDPRFPTVRGVLRRGMTVEGLKLFIAAQGSSRAVTMMDWNKIWAFNRKVIDPISPRYTALTDTVPLLIPEVKDETSKMVPKHPK</sequence>
<protein>
    <recommendedName>
        <fullName evidence="7">Glutamyl/glutaminyl-tRNA synthetase class Ib catalytic domain-containing protein</fullName>
    </recommendedName>
</protein>
<dbReference type="GO" id="GO:0017102">
    <property type="term" value="C:methionyl glutamyl tRNA synthetase complex"/>
    <property type="evidence" value="ECO:0007669"/>
    <property type="project" value="TreeGrafter"/>
</dbReference>
<evidence type="ECO:0000256" key="5">
    <source>
        <dbReference type="ARBA" id="ARBA00023146"/>
    </source>
</evidence>
<dbReference type="AlphaFoldDB" id="A0AAN0K3U7"/>
<dbReference type="Proteomes" id="UP000007879">
    <property type="component" value="Unassembled WGS sequence"/>
</dbReference>
<evidence type="ECO:0000256" key="3">
    <source>
        <dbReference type="ARBA" id="ARBA00022840"/>
    </source>
</evidence>
<evidence type="ECO:0000256" key="2">
    <source>
        <dbReference type="ARBA" id="ARBA00022741"/>
    </source>
</evidence>
<evidence type="ECO:0000256" key="1">
    <source>
        <dbReference type="ARBA" id="ARBA00022598"/>
    </source>
</evidence>
<dbReference type="RefSeq" id="XP_019864020.1">
    <property type="nucleotide sequence ID" value="XM_020008461.1"/>
</dbReference>
<organism evidence="8 9">
    <name type="scientific">Amphimedon queenslandica</name>
    <name type="common">Sponge</name>
    <dbReference type="NCBI Taxonomy" id="400682"/>
    <lineage>
        <taxon>Eukaryota</taxon>
        <taxon>Metazoa</taxon>
        <taxon>Porifera</taxon>
        <taxon>Demospongiae</taxon>
        <taxon>Heteroscleromorpha</taxon>
        <taxon>Haplosclerida</taxon>
        <taxon>Niphatidae</taxon>
        <taxon>Amphimedon</taxon>
    </lineage>
</organism>
<dbReference type="Pfam" id="PF00749">
    <property type="entry name" value="tRNA-synt_1c"/>
    <property type="match status" value="1"/>
</dbReference>
<dbReference type="GeneID" id="109593342"/>
<keyword evidence="2 6" id="KW-0547">Nucleotide-binding</keyword>
<keyword evidence="3 6" id="KW-0067">ATP-binding</keyword>
<name>A0AAN0K3U7_AMPQE</name>
<dbReference type="KEGG" id="aqu:109593342"/>
<keyword evidence="1 6" id="KW-0436">Ligase</keyword>
<evidence type="ECO:0000259" key="7">
    <source>
        <dbReference type="Pfam" id="PF00749"/>
    </source>
</evidence>
<keyword evidence="9" id="KW-1185">Reference proteome</keyword>
<dbReference type="GO" id="GO:0005524">
    <property type="term" value="F:ATP binding"/>
    <property type="evidence" value="ECO:0007669"/>
    <property type="project" value="UniProtKB-KW"/>
</dbReference>
<dbReference type="GO" id="GO:0004818">
    <property type="term" value="F:glutamate-tRNA ligase activity"/>
    <property type="evidence" value="ECO:0007669"/>
    <property type="project" value="TreeGrafter"/>
</dbReference>
<dbReference type="GO" id="GO:0005829">
    <property type="term" value="C:cytosol"/>
    <property type="evidence" value="ECO:0007669"/>
    <property type="project" value="TreeGrafter"/>
</dbReference>
<evidence type="ECO:0000256" key="6">
    <source>
        <dbReference type="RuleBase" id="RU363037"/>
    </source>
</evidence>
<evidence type="ECO:0000313" key="8">
    <source>
        <dbReference type="EnsemblMetazoa" id="XP_019864020.1"/>
    </source>
</evidence>
<accession>A0AAN0K3U7</accession>
<dbReference type="Gene3D" id="3.40.50.620">
    <property type="entry name" value="HUPs"/>
    <property type="match status" value="1"/>
</dbReference>
<dbReference type="PANTHER" id="PTHR43097">
    <property type="entry name" value="GLUTAMINE-TRNA LIGASE"/>
    <property type="match status" value="1"/>
</dbReference>
<evidence type="ECO:0000256" key="4">
    <source>
        <dbReference type="ARBA" id="ARBA00022917"/>
    </source>
</evidence>
<dbReference type="SUPFAM" id="SSF52374">
    <property type="entry name" value="Nucleotidylyl transferase"/>
    <property type="match status" value="1"/>
</dbReference>
<comment type="similarity">
    <text evidence="6">Belongs to the class-I aminoacyl-tRNA synthetase family.</text>
</comment>
<dbReference type="InterPro" id="IPR014729">
    <property type="entry name" value="Rossmann-like_a/b/a_fold"/>
</dbReference>
<proteinExistence type="inferred from homology"/>
<dbReference type="InterPro" id="IPR050132">
    <property type="entry name" value="Gln/Glu-tRNA_Ligase"/>
</dbReference>
<dbReference type="PANTHER" id="PTHR43097:SF5">
    <property type="entry name" value="GLUTAMATE--TRNA LIGASE"/>
    <property type="match status" value="1"/>
</dbReference>
<dbReference type="InterPro" id="IPR020058">
    <property type="entry name" value="Glu/Gln-tRNA-synth_Ib_cat-dom"/>
</dbReference>
<dbReference type="EnsemblMetazoa" id="XM_020008461.1">
    <property type="protein sequence ID" value="XP_019864020.1"/>
    <property type="gene ID" value="LOC109593342"/>
</dbReference>
<reference evidence="8" key="2">
    <citation type="submission" date="2024-06" db="UniProtKB">
        <authorList>
            <consortium name="EnsemblMetazoa"/>
        </authorList>
    </citation>
    <scope>IDENTIFICATION</scope>
</reference>
<keyword evidence="5 6" id="KW-0030">Aminoacyl-tRNA synthetase</keyword>
<reference evidence="9" key="1">
    <citation type="journal article" date="2010" name="Nature">
        <title>The Amphimedon queenslandica genome and the evolution of animal complexity.</title>
        <authorList>
            <person name="Srivastava M."/>
            <person name="Simakov O."/>
            <person name="Chapman J."/>
            <person name="Fahey B."/>
            <person name="Gauthier M.E."/>
            <person name="Mitros T."/>
            <person name="Richards G.S."/>
            <person name="Conaco C."/>
            <person name="Dacre M."/>
            <person name="Hellsten U."/>
            <person name="Larroux C."/>
            <person name="Putnam N.H."/>
            <person name="Stanke M."/>
            <person name="Adamska M."/>
            <person name="Darling A."/>
            <person name="Degnan S.M."/>
            <person name="Oakley T.H."/>
            <person name="Plachetzki D.C."/>
            <person name="Zhai Y."/>
            <person name="Adamski M."/>
            <person name="Calcino A."/>
            <person name="Cummins S.F."/>
            <person name="Goodstein D.M."/>
            <person name="Harris C."/>
            <person name="Jackson D.J."/>
            <person name="Leys S.P."/>
            <person name="Shu S."/>
            <person name="Woodcroft B.J."/>
            <person name="Vervoort M."/>
            <person name="Kosik K.S."/>
            <person name="Manning G."/>
            <person name="Degnan B.M."/>
            <person name="Rokhsar D.S."/>
        </authorList>
    </citation>
    <scope>NUCLEOTIDE SEQUENCE [LARGE SCALE GENOMIC DNA]</scope>
</reference>
<evidence type="ECO:0000313" key="9">
    <source>
        <dbReference type="Proteomes" id="UP000007879"/>
    </source>
</evidence>